<protein>
    <submittedName>
        <fullName evidence="4">Aminoacyl-tRNA hydrolase</fullName>
        <ecNumber evidence="4">3.1.1.29</ecNumber>
    </submittedName>
</protein>
<sequence>MLRISNTVELGDWEIELHPIRAQGAGGQNVNKVASAIHLRFDISRSSLPPFYKERLLALTDHRITQEGVVIIKAQRFRTQEHNREDALNRLREIIREAVKQQKARKPTRPSRSAKRKRVDAKTRKGKTKALRGNVPPSG</sequence>
<dbReference type="PANTHER" id="PTHR47814">
    <property type="entry name" value="PEPTIDYL-TRNA HYDROLASE ARFB"/>
    <property type="match status" value="1"/>
</dbReference>
<dbReference type="RefSeq" id="WP_250079204.1">
    <property type="nucleotide sequence ID" value="NZ_JAMJPJ010000001.1"/>
</dbReference>
<dbReference type="PROSITE" id="PS00745">
    <property type="entry name" value="RF_PROK_I"/>
    <property type="match status" value="1"/>
</dbReference>
<dbReference type="EC" id="3.1.1.29" evidence="4"/>
<keyword evidence="5" id="KW-1185">Reference proteome</keyword>
<dbReference type="Gene3D" id="3.30.160.20">
    <property type="match status" value="1"/>
</dbReference>
<comment type="similarity">
    <text evidence="1">Belongs to the prokaryotic/mitochondrial release factor family.</text>
</comment>
<dbReference type="GO" id="GO:0004045">
    <property type="term" value="F:peptidyl-tRNA hydrolase activity"/>
    <property type="evidence" value="ECO:0007669"/>
    <property type="project" value="UniProtKB-EC"/>
</dbReference>
<feature type="compositionally biased region" description="Basic residues" evidence="2">
    <location>
        <begin position="102"/>
        <end position="130"/>
    </location>
</feature>
<accession>A0ABT0SM00</accession>
<evidence type="ECO:0000256" key="1">
    <source>
        <dbReference type="ARBA" id="ARBA00010835"/>
    </source>
</evidence>
<dbReference type="Pfam" id="PF00472">
    <property type="entry name" value="RF-1"/>
    <property type="match status" value="1"/>
</dbReference>
<dbReference type="PANTHER" id="PTHR47814:SF1">
    <property type="entry name" value="PEPTIDYL-TRNA HYDROLASE ARFB"/>
    <property type="match status" value="1"/>
</dbReference>
<evidence type="ECO:0000313" key="4">
    <source>
        <dbReference type="EMBL" id="MCL7928603.1"/>
    </source>
</evidence>
<dbReference type="SUPFAM" id="SSF75620">
    <property type="entry name" value="Release factor"/>
    <property type="match status" value="1"/>
</dbReference>
<feature type="region of interest" description="Disordered" evidence="2">
    <location>
        <begin position="99"/>
        <end position="139"/>
    </location>
</feature>
<keyword evidence="4" id="KW-0378">Hydrolase</keyword>
<gene>
    <name evidence="4" type="primary">arfB</name>
    <name evidence="4" type="ORF">M8006_01190</name>
</gene>
<evidence type="ECO:0000313" key="5">
    <source>
        <dbReference type="Proteomes" id="UP001165308"/>
    </source>
</evidence>
<feature type="domain" description="Prokaryotic-type class I peptide chain release factors" evidence="3">
    <location>
        <begin position="21"/>
        <end position="37"/>
    </location>
</feature>
<dbReference type="Proteomes" id="UP001165308">
    <property type="component" value="Unassembled WGS sequence"/>
</dbReference>
<evidence type="ECO:0000259" key="3">
    <source>
        <dbReference type="PROSITE" id="PS00745"/>
    </source>
</evidence>
<reference evidence="4" key="1">
    <citation type="submission" date="2022-05" db="EMBL/GenBank/DDBJ databases">
        <title>Halomonas geminus sp. nov. and Halomonas llamarensis sp. nov. isolated from high-altitude salars of the Atacama Desert.</title>
        <authorList>
            <person name="Hintersatz C."/>
            <person name="Rojas L.A."/>
            <person name="Wei T.-S."/>
            <person name="Kutschke S."/>
            <person name="Lehmann F."/>
            <person name="Jain R."/>
            <person name="Pollmann K."/>
        </authorList>
    </citation>
    <scope>NUCLEOTIDE SEQUENCE</scope>
    <source>
        <strain evidence="4">ATCHA</strain>
    </source>
</reference>
<evidence type="ECO:0000256" key="2">
    <source>
        <dbReference type="SAM" id="MobiDB-lite"/>
    </source>
</evidence>
<organism evidence="4 5">
    <name type="scientific">Halomonas llamarensis</name>
    <dbReference type="NCBI Taxonomy" id="2945104"/>
    <lineage>
        <taxon>Bacteria</taxon>
        <taxon>Pseudomonadati</taxon>
        <taxon>Pseudomonadota</taxon>
        <taxon>Gammaproteobacteria</taxon>
        <taxon>Oceanospirillales</taxon>
        <taxon>Halomonadaceae</taxon>
        <taxon>Halomonas</taxon>
    </lineage>
</organism>
<dbReference type="NCBIfam" id="NF006718">
    <property type="entry name" value="PRK09256.1"/>
    <property type="match status" value="1"/>
</dbReference>
<proteinExistence type="inferred from homology"/>
<dbReference type="EMBL" id="JAMJPJ010000001">
    <property type="protein sequence ID" value="MCL7928603.1"/>
    <property type="molecule type" value="Genomic_DNA"/>
</dbReference>
<name>A0ABT0SM00_9GAMM</name>
<dbReference type="InterPro" id="IPR000352">
    <property type="entry name" value="Pep_chain_release_fac_I"/>
</dbReference>
<dbReference type="InterPro" id="IPR045853">
    <property type="entry name" value="Pep_chain_release_fac_I_sf"/>
</dbReference>
<comment type="caution">
    <text evidence="4">The sequence shown here is derived from an EMBL/GenBank/DDBJ whole genome shotgun (WGS) entry which is preliminary data.</text>
</comment>